<proteinExistence type="predicted"/>
<dbReference type="NCBIfam" id="TIGR02841">
    <property type="entry name" value="spore_YyaC"/>
    <property type="match status" value="1"/>
</dbReference>
<accession>A0A101FHI9</accession>
<dbReference type="PATRIC" id="fig|85874.4.peg.935"/>
<comment type="caution">
    <text evidence="1">The sequence shown here is derived from an EMBL/GenBank/DDBJ whole genome shotgun (WGS) entry which is preliminary data.</text>
</comment>
<feature type="non-terminal residue" evidence="1">
    <location>
        <position position="1"/>
    </location>
</feature>
<dbReference type="SUPFAM" id="SSF53163">
    <property type="entry name" value="HybD-like"/>
    <property type="match status" value="1"/>
</dbReference>
<dbReference type="EMBL" id="LGFO01000006">
    <property type="protein sequence ID" value="KUK37170.1"/>
    <property type="molecule type" value="Genomic_DNA"/>
</dbReference>
<organism evidence="1 2">
    <name type="scientific">Thermacetogenium phaeum</name>
    <dbReference type="NCBI Taxonomy" id="85874"/>
    <lineage>
        <taxon>Bacteria</taxon>
        <taxon>Bacillati</taxon>
        <taxon>Bacillota</taxon>
        <taxon>Clostridia</taxon>
        <taxon>Thermoanaerobacterales</taxon>
        <taxon>Thermoanaerobacteraceae</taxon>
        <taxon>Thermacetogenium</taxon>
    </lineage>
</organism>
<dbReference type="Proteomes" id="UP000053326">
    <property type="component" value="Unassembled WGS sequence"/>
</dbReference>
<dbReference type="InterPro" id="IPR009665">
    <property type="entry name" value="YyaC"/>
</dbReference>
<dbReference type="InterPro" id="IPR023430">
    <property type="entry name" value="Pept_HybD-like_dom_sf"/>
</dbReference>
<dbReference type="AlphaFoldDB" id="A0A101FHI9"/>
<evidence type="ECO:0000313" key="1">
    <source>
        <dbReference type="EMBL" id="KUK37170.1"/>
    </source>
</evidence>
<gene>
    <name evidence="1" type="ORF">XD66_0103</name>
</gene>
<reference evidence="2" key="1">
    <citation type="journal article" date="2015" name="MBio">
        <title>Genome-Resolved Metagenomic Analysis Reveals Roles for Candidate Phyla and Other Microbial Community Members in Biogeochemical Transformations in Oil Reservoirs.</title>
        <authorList>
            <person name="Hu P."/>
            <person name="Tom L."/>
            <person name="Singh A."/>
            <person name="Thomas B.C."/>
            <person name="Baker B.J."/>
            <person name="Piceno Y.M."/>
            <person name="Andersen G.L."/>
            <person name="Banfield J.F."/>
        </authorList>
    </citation>
    <scope>NUCLEOTIDE SEQUENCE [LARGE SCALE GENOMIC DNA]</scope>
</reference>
<name>A0A101FHI9_9THEO</name>
<protein>
    <submittedName>
        <fullName evidence="1">Putative sporulation protein</fullName>
    </submittedName>
</protein>
<dbReference type="Pfam" id="PF06866">
    <property type="entry name" value="DUF1256"/>
    <property type="match status" value="1"/>
</dbReference>
<sequence length="99" mass="10648">FPFPLIIAVDASLGQPQNVGAITIGKGHLKPGTGVHKELPPVGDIFITGVVNIGGYLEYLVLQNTRLGLVMKMADCIARAVILGCEQVRKKQKQPERLS</sequence>
<evidence type="ECO:0000313" key="2">
    <source>
        <dbReference type="Proteomes" id="UP000053326"/>
    </source>
</evidence>